<protein>
    <recommendedName>
        <fullName evidence="1">Beta-ketoacyl synthase-like N-terminal domain-containing protein</fullName>
    </recommendedName>
</protein>
<evidence type="ECO:0000313" key="3">
    <source>
        <dbReference type="Proteomes" id="UP001231518"/>
    </source>
</evidence>
<dbReference type="Pfam" id="PF00109">
    <property type="entry name" value="ketoacyl-synt"/>
    <property type="match status" value="1"/>
</dbReference>
<dbReference type="EMBL" id="JARGEI010000022">
    <property type="protein sequence ID" value="KAJ8711416.1"/>
    <property type="molecule type" value="Genomic_DNA"/>
</dbReference>
<organism evidence="2 3">
    <name type="scientific">Mythimna separata</name>
    <name type="common">Oriental armyworm</name>
    <name type="synonym">Pseudaletia separata</name>
    <dbReference type="NCBI Taxonomy" id="271217"/>
    <lineage>
        <taxon>Eukaryota</taxon>
        <taxon>Metazoa</taxon>
        <taxon>Ecdysozoa</taxon>
        <taxon>Arthropoda</taxon>
        <taxon>Hexapoda</taxon>
        <taxon>Insecta</taxon>
        <taxon>Pterygota</taxon>
        <taxon>Neoptera</taxon>
        <taxon>Endopterygota</taxon>
        <taxon>Lepidoptera</taxon>
        <taxon>Glossata</taxon>
        <taxon>Ditrysia</taxon>
        <taxon>Noctuoidea</taxon>
        <taxon>Noctuidae</taxon>
        <taxon>Noctuinae</taxon>
        <taxon>Hadenini</taxon>
        <taxon>Mythimna</taxon>
    </lineage>
</organism>
<name>A0AAD7YDI4_MYTSE</name>
<evidence type="ECO:0000259" key="1">
    <source>
        <dbReference type="Pfam" id="PF00109"/>
    </source>
</evidence>
<dbReference type="InterPro" id="IPR014030">
    <property type="entry name" value="Ketoacyl_synth_N"/>
</dbReference>
<proteinExistence type="predicted"/>
<accession>A0AAD7YDI4</accession>
<evidence type="ECO:0000313" key="2">
    <source>
        <dbReference type="EMBL" id="KAJ8711416.1"/>
    </source>
</evidence>
<gene>
    <name evidence="2" type="ORF">PYW07_008658</name>
</gene>
<dbReference type="AlphaFoldDB" id="A0AAD7YDI4"/>
<dbReference type="Gene3D" id="3.40.47.10">
    <property type="match status" value="1"/>
</dbReference>
<reference evidence="2" key="1">
    <citation type="submission" date="2023-03" db="EMBL/GenBank/DDBJ databases">
        <title>Chromosome-level genomes of two armyworms, Mythimna separata and Mythimna loreyi, provide insights into the biosynthesis and reception of sex pheromones.</title>
        <authorList>
            <person name="Zhao H."/>
        </authorList>
    </citation>
    <scope>NUCLEOTIDE SEQUENCE</scope>
    <source>
        <strain evidence="2">BeijingLab</strain>
        <tissue evidence="2">Pupa</tissue>
    </source>
</reference>
<keyword evidence="3" id="KW-1185">Reference proteome</keyword>
<dbReference type="InterPro" id="IPR016039">
    <property type="entry name" value="Thiolase-like"/>
</dbReference>
<feature type="domain" description="Beta-ketoacyl synthase-like N-terminal" evidence="1">
    <location>
        <begin position="36"/>
        <end position="128"/>
    </location>
</feature>
<sequence length="130" mass="14314">MTPKPQENVSYAVTTDATESAPSVAVDEMGPVLDGESIVISGMSGIYPQSNNVKELSAILYNKENPITSESLRWNFKHPELTPTCGMAPGLDQFDAQFFAVHYRLSQYTDPISRKALEHAYQAIYDAGKI</sequence>
<dbReference type="GO" id="GO:0016746">
    <property type="term" value="F:acyltransferase activity"/>
    <property type="evidence" value="ECO:0007669"/>
    <property type="project" value="InterPro"/>
</dbReference>
<dbReference type="SUPFAM" id="SSF53901">
    <property type="entry name" value="Thiolase-like"/>
    <property type="match status" value="1"/>
</dbReference>
<comment type="caution">
    <text evidence="2">The sequence shown here is derived from an EMBL/GenBank/DDBJ whole genome shotgun (WGS) entry which is preliminary data.</text>
</comment>
<dbReference type="Proteomes" id="UP001231518">
    <property type="component" value="Chromosome 21"/>
</dbReference>